<evidence type="ECO:0000313" key="1">
    <source>
        <dbReference type="EMBL" id="ACM05114.1"/>
    </source>
</evidence>
<gene>
    <name evidence="1" type="ordered locus">trd_0312</name>
</gene>
<dbReference type="HOGENOM" id="CLU_915084_0_0_0"/>
<evidence type="ECO:0000313" key="2">
    <source>
        <dbReference type="Proteomes" id="UP000000447"/>
    </source>
</evidence>
<name>B9KXX0_THERP</name>
<organism evidence="1 2">
    <name type="scientific">Thermomicrobium roseum (strain ATCC 27502 / DSM 5159 / P-2)</name>
    <dbReference type="NCBI Taxonomy" id="309801"/>
    <lineage>
        <taxon>Bacteria</taxon>
        <taxon>Pseudomonadati</taxon>
        <taxon>Thermomicrobiota</taxon>
        <taxon>Thermomicrobia</taxon>
        <taxon>Thermomicrobiales</taxon>
        <taxon>Thermomicrobiaceae</taxon>
        <taxon>Thermomicrobium</taxon>
    </lineage>
</organism>
<dbReference type="EMBL" id="CP001275">
    <property type="protein sequence ID" value="ACM05114.1"/>
    <property type="molecule type" value="Genomic_DNA"/>
</dbReference>
<dbReference type="RefSeq" id="WP_012641720.1">
    <property type="nucleotide sequence ID" value="NC_011959.1"/>
</dbReference>
<protein>
    <submittedName>
        <fullName evidence="1">Putative halocarboxylic acid dehalogenase DehI</fullName>
    </submittedName>
</protein>
<dbReference type="Proteomes" id="UP000000447">
    <property type="component" value="Chromosome"/>
</dbReference>
<dbReference type="KEGG" id="tro:trd_0312"/>
<proteinExistence type="predicted"/>
<dbReference type="STRING" id="309801.trd_0312"/>
<reference evidence="1 2" key="1">
    <citation type="journal article" date="2009" name="PLoS ONE">
        <title>Complete genome sequence of the aerobic CO-oxidizing thermophile Thermomicrobium roseum.</title>
        <authorList>
            <person name="Wu D."/>
            <person name="Raymond J."/>
            <person name="Wu M."/>
            <person name="Chatterji S."/>
            <person name="Ren Q."/>
            <person name="Graham J.E."/>
            <person name="Bryant D.A."/>
            <person name="Robb F."/>
            <person name="Colman A."/>
            <person name="Tallon L.J."/>
            <person name="Badger J.H."/>
            <person name="Madupu R."/>
            <person name="Ward N.L."/>
            <person name="Eisen J.A."/>
        </authorList>
    </citation>
    <scope>NUCLEOTIDE SEQUENCE [LARGE SCALE GENOMIC DNA]</scope>
    <source>
        <strain evidence="2">ATCC 27502 / DSM 5159 / P-2</strain>
    </source>
</reference>
<keyword evidence="2" id="KW-1185">Reference proteome</keyword>
<sequence>MRVASERSGDDVLEQLSEIWPKAAPARVQPVFEDLRTALRVPDIPFPFRLLAHWPPYLAFAVRQFSPFIRSLAFEAAADALRARAATSIGSPPRSERLAAARALILREHELAPKIVLILTAFAVGLRGRARESAPPLGTTLPAQEPITVRPAELPRTVDERIAPLPDLSTVLERGRVLLADLAALRGSPALDDFSRALAVSEPAAFAELLALRRSIEADRLAQVRSELLAQAERAVRRFTLPGARVLPDFMVPEPALAAIDAVVDRLRTIAAEAFLDVTLARVALDGFDAASSAPYPVHVAVDQ</sequence>
<accession>B9KXX0</accession>
<dbReference type="AlphaFoldDB" id="B9KXX0"/>